<dbReference type="EMBL" id="CAIIXF020000011">
    <property type="protein sequence ID" value="CAH1799195.1"/>
    <property type="molecule type" value="Genomic_DNA"/>
</dbReference>
<keyword evidence="9" id="KW-1185">Reference proteome</keyword>
<protein>
    <recommendedName>
        <fullName evidence="7">CUB domain-containing protein</fullName>
    </recommendedName>
</protein>
<feature type="region of interest" description="Disordered" evidence="4">
    <location>
        <begin position="451"/>
        <end position="474"/>
    </location>
</feature>
<sequence length="548" mass="62071">MMYILVVWCSFMVYVANGCQDEHYYSGESRTAGYFWSPDFDKPYPPLVKCRFFFEGSKDERIRFTFNDFDLENGTKEGQCVKDYVDIYSIDDTDFKNPLIRVCGNNKPNPVVTLHSRAEIVFTADRYSNGQKGFHMKYEFLDERWSPFTSDQRCGSTYLNGRGGVIASPGYPFAYDEGTECSWMIRVEEDKTILLNIVELDIGVEVHCDRSAGYLDIYNGFASLTRQSDLVQRFCGQTIYYKGVKDLSIRSKSFRMTLRWFGGRIPNLKGSTGFKLSWTEVYIPQKGELCPGFQCRGGKSCADSVGLLCRNLPEYCIDETLTCNDLPNCDILDQSDEAHCLTPLLLAICIILPLLAVVGLIVAICIFRRKRRHRNTTHKTESKKVKERDRTLELEKLDTSPRLTARPGEQYSKPIRKKSSCSPNGDTERKGSNSSLRKSLTNELNVKFTHTNRHTISPSIKTSHKKDYKKSPDPPMYNYHPVPTSNGPGSCGIGPYDGSDVDQDLVDFPPPPLDYPPPIDYPTSPGSHTYVNKNAQVISPNKSNHSIV</sequence>
<keyword evidence="5" id="KW-0472">Membrane</keyword>
<evidence type="ECO:0000256" key="3">
    <source>
        <dbReference type="PROSITE-ProRule" id="PRU00059"/>
    </source>
</evidence>
<proteinExistence type="predicted"/>
<feature type="chain" id="PRO_5035839167" description="CUB domain-containing protein" evidence="6">
    <location>
        <begin position="19"/>
        <end position="548"/>
    </location>
</feature>
<feature type="domain" description="CUB" evidence="7">
    <location>
        <begin position="19"/>
        <end position="141"/>
    </location>
</feature>
<dbReference type="AlphaFoldDB" id="A0A8S4Q5P5"/>
<evidence type="ECO:0000256" key="6">
    <source>
        <dbReference type="SAM" id="SignalP"/>
    </source>
</evidence>
<keyword evidence="1" id="KW-0677">Repeat</keyword>
<feature type="compositionally biased region" description="Pro residues" evidence="4">
    <location>
        <begin position="508"/>
        <end position="520"/>
    </location>
</feature>
<dbReference type="InterPro" id="IPR035914">
    <property type="entry name" value="Sperma_CUB_dom_sf"/>
</dbReference>
<organism evidence="8 9">
    <name type="scientific">Owenia fusiformis</name>
    <name type="common">Polychaete worm</name>
    <dbReference type="NCBI Taxonomy" id="6347"/>
    <lineage>
        <taxon>Eukaryota</taxon>
        <taxon>Metazoa</taxon>
        <taxon>Spiralia</taxon>
        <taxon>Lophotrochozoa</taxon>
        <taxon>Annelida</taxon>
        <taxon>Polychaeta</taxon>
        <taxon>Sedentaria</taxon>
        <taxon>Canalipalpata</taxon>
        <taxon>Sabellida</taxon>
        <taxon>Oweniida</taxon>
        <taxon>Oweniidae</taxon>
        <taxon>Owenia</taxon>
    </lineage>
</organism>
<comment type="caution">
    <text evidence="8">The sequence shown here is derived from an EMBL/GenBank/DDBJ whole genome shotgun (WGS) entry which is preliminary data.</text>
</comment>
<dbReference type="Pfam" id="PF00431">
    <property type="entry name" value="CUB"/>
    <property type="match status" value="2"/>
</dbReference>
<dbReference type="PROSITE" id="PS01180">
    <property type="entry name" value="CUB"/>
    <property type="match status" value="2"/>
</dbReference>
<feature type="signal peptide" evidence="6">
    <location>
        <begin position="1"/>
        <end position="18"/>
    </location>
</feature>
<gene>
    <name evidence="8" type="ORF">OFUS_LOCUS23238</name>
</gene>
<comment type="caution">
    <text evidence="3">Lacks conserved residue(s) required for the propagation of feature annotation.</text>
</comment>
<feature type="region of interest" description="Disordered" evidence="4">
    <location>
        <begin position="508"/>
        <end position="527"/>
    </location>
</feature>
<evidence type="ECO:0000256" key="2">
    <source>
        <dbReference type="ARBA" id="ARBA00023157"/>
    </source>
</evidence>
<dbReference type="OrthoDB" id="6055290at2759"/>
<feature type="compositionally biased region" description="Basic and acidic residues" evidence="4">
    <location>
        <begin position="378"/>
        <end position="399"/>
    </location>
</feature>
<keyword evidence="5" id="KW-1133">Transmembrane helix</keyword>
<keyword evidence="5" id="KW-0812">Transmembrane</keyword>
<dbReference type="SMART" id="SM00042">
    <property type="entry name" value="CUB"/>
    <property type="match status" value="2"/>
</dbReference>
<feature type="region of interest" description="Disordered" evidence="4">
    <location>
        <begin position="376"/>
        <end position="438"/>
    </location>
</feature>
<feature type="transmembrane region" description="Helical" evidence="5">
    <location>
        <begin position="344"/>
        <end position="367"/>
    </location>
</feature>
<evidence type="ECO:0000259" key="7">
    <source>
        <dbReference type="PROSITE" id="PS01180"/>
    </source>
</evidence>
<dbReference type="Gene3D" id="2.60.120.290">
    <property type="entry name" value="Spermadhesin, CUB domain"/>
    <property type="match status" value="2"/>
</dbReference>
<dbReference type="InterPro" id="IPR000859">
    <property type="entry name" value="CUB_dom"/>
</dbReference>
<keyword evidence="2 3" id="KW-1015">Disulfide bond</keyword>
<keyword evidence="6" id="KW-0732">Signal</keyword>
<evidence type="ECO:0000313" key="9">
    <source>
        <dbReference type="Proteomes" id="UP000749559"/>
    </source>
</evidence>
<feature type="disulfide bond" evidence="3">
    <location>
        <begin position="154"/>
        <end position="181"/>
    </location>
</feature>
<evidence type="ECO:0000256" key="1">
    <source>
        <dbReference type="ARBA" id="ARBA00022737"/>
    </source>
</evidence>
<evidence type="ECO:0000256" key="5">
    <source>
        <dbReference type="SAM" id="Phobius"/>
    </source>
</evidence>
<evidence type="ECO:0000256" key="4">
    <source>
        <dbReference type="SAM" id="MobiDB-lite"/>
    </source>
</evidence>
<dbReference type="CDD" id="cd00041">
    <property type="entry name" value="CUB"/>
    <property type="match status" value="2"/>
</dbReference>
<dbReference type="Proteomes" id="UP000749559">
    <property type="component" value="Unassembled WGS sequence"/>
</dbReference>
<name>A0A8S4Q5P5_OWEFU</name>
<feature type="domain" description="CUB" evidence="7">
    <location>
        <begin position="154"/>
        <end position="281"/>
    </location>
</feature>
<accession>A0A8S4Q5P5</accession>
<evidence type="ECO:0000313" key="8">
    <source>
        <dbReference type="EMBL" id="CAH1799195.1"/>
    </source>
</evidence>
<dbReference type="PANTHER" id="PTHR24251">
    <property type="entry name" value="OVOCHYMASE-RELATED"/>
    <property type="match status" value="1"/>
</dbReference>
<dbReference type="SUPFAM" id="SSF49854">
    <property type="entry name" value="Spermadhesin, CUB domain"/>
    <property type="match status" value="2"/>
</dbReference>
<reference evidence="8" key="1">
    <citation type="submission" date="2022-03" db="EMBL/GenBank/DDBJ databases">
        <authorList>
            <person name="Martin C."/>
        </authorList>
    </citation>
    <scope>NUCLEOTIDE SEQUENCE</scope>
</reference>